<gene>
    <name evidence="2" type="ORF">BFP71_13420</name>
</gene>
<evidence type="ECO:0000313" key="3">
    <source>
        <dbReference type="Proteomes" id="UP000095552"/>
    </source>
</evidence>
<evidence type="ECO:0000313" key="2">
    <source>
        <dbReference type="EMBL" id="OEK04467.1"/>
    </source>
</evidence>
<keyword evidence="1" id="KW-0732">Signal</keyword>
<dbReference type="Proteomes" id="UP000095552">
    <property type="component" value="Unassembled WGS sequence"/>
</dbReference>
<feature type="signal peptide" evidence="1">
    <location>
        <begin position="1"/>
        <end position="21"/>
    </location>
</feature>
<dbReference type="RefSeq" id="WP_069835972.1">
    <property type="nucleotide sequence ID" value="NZ_MDGQ01000005.1"/>
</dbReference>
<evidence type="ECO:0008006" key="4">
    <source>
        <dbReference type="Google" id="ProtNLM"/>
    </source>
</evidence>
<dbReference type="InterPro" id="IPR032710">
    <property type="entry name" value="NTF2-like_dom_sf"/>
</dbReference>
<reference evidence="2 3" key="1">
    <citation type="submission" date="2016-08" db="EMBL/GenBank/DDBJ databases">
        <title>Draft genome of Fabibacter sp. strain SK-8.</title>
        <authorList>
            <person name="Wong S.-K."/>
            <person name="Hamasaki K."/>
            <person name="Yoshizawa S."/>
        </authorList>
    </citation>
    <scope>NUCLEOTIDE SEQUENCE [LARGE SCALE GENOMIC DNA]</scope>
    <source>
        <strain evidence="2 3">SK-8</strain>
    </source>
</reference>
<keyword evidence="3" id="KW-1185">Reference proteome</keyword>
<dbReference type="AlphaFoldDB" id="A0A1E5SZI2"/>
<protein>
    <recommendedName>
        <fullName evidence="4">SnoaL-like domain-containing protein</fullName>
    </recommendedName>
</protein>
<dbReference type="EMBL" id="MDGQ01000005">
    <property type="protein sequence ID" value="OEK04467.1"/>
    <property type="molecule type" value="Genomic_DNA"/>
</dbReference>
<evidence type="ECO:0000256" key="1">
    <source>
        <dbReference type="SAM" id="SignalP"/>
    </source>
</evidence>
<dbReference type="STRING" id="1563681.BFP71_13420"/>
<dbReference type="SUPFAM" id="SSF54427">
    <property type="entry name" value="NTF2-like"/>
    <property type="match status" value="1"/>
</dbReference>
<comment type="caution">
    <text evidence="2">The sequence shown here is derived from an EMBL/GenBank/DDBJ whole genome shotgun (WGS) entry which is preliminary data.</text>
</comment>
<feature type="chain" id="PRO_5009185814" description="SnoaL-like domain-containing protein" evidence="1">
    <location>
        <begin position="22"/>
        <end position="144"/>
    </location>
</feature>
<name>A0A1E5SZI2_9BACT</name>
<organism evidence="2 3">
    <name type="scientific">Roseivirga misakiensis</name>
    <dbReference type="NCBI Taxonomy" id="1563681"/>
    <lineage>
        <taxon>Bacteria</taxon>
        <taxon>Pseudomonadati</taxon>
        <taxon>Bacteroidota</taxon>
        <taxon>Cytophagia</taxon>
        <taxon>Cytophagales</taxon>
        <taxon>Roseivirgaceae</taxon>
        <taxon>Roseivirga</taxon>
    </lineage>
</organism>
<proteinExistence type="predicted"/>
<sequence>MKIFRYLALSLILLQLSCEKASNSETLEPWADSDIKSVIDDFFTALGNADSTSMRKLVSEDFHMFEHDVKWNVDSLVALMPLTIGRKWEVRELAIAQDNELIHVNYFNQGVIPNDRSWFESMLIRKVNGELKIDFMHSTKLYLK</sequence>
<accession>A0A1E5SZI2</accession>
<dbReference type="OrthoDB" id="1119147at2"/>